<dbReference type="SUPFAM" id="SSF103473">
    <property type="entry name" value="MFS general substrate transporter"/>
    <property type="match status" value="1"/>
</dbReference>
<feature type="transmembrane region" description="Helical" evidence="5">
    <location>
        <begin position="94"/>
        <end position="115"/>
    </location>
</feature>
<evidence type="ECO:0000256" key="1">
    <source>
        <dbReference type="ARBA" id="ARBA00004141"/>
    </source>
</evidence>
<evidence type="ECO:0000256" key="5">
    <source>
        <dbReference type="SAM" id="Phobius"/>
    </source>
</evidence>
<keyword evidence="3 5" id="KW-1133">Transmembrane helix</keyword>
<dbReference type="AlphaFoldDB" id="A0A9Q0S6A9"/>
<feature type="transmembrane region" description="Helical" evidence="5">
    <location>
        <begin position="343"/>
        <end position="361"/>
    </location>
</feature>
<feature type="transmembrane region" description="Helical" evidence="5">
    <location>
        <begin position="220"/>
        <end position="240"/>
    </location>
</feature>
<feature type="transmembrane region" description="Helical" evidence="5">
    <location>
        <begin position="367"/>
        <end position="388"/>
    </location>
</feature>
<feature type="transmembrane region" description="Helical" evidence="5">
    <location>
        <begin position="442"/>
        <end position="462"/>
    </location>
</feature>
<dbReference type="PANTHER" id="PTHR10924:SF6">
    <property type="entry name" value="SOLUTE CARRIER FAMILY 49 MEMBER A3"/>
    <property type="match status" value="1"/>
</dbReference>
<reference evidence="6" key="1">
    <citation type="submission" date="2022-07" db="EMBL/GenBank/DDBJ databases">
        <authorList>
            <person name="Trinca V."/>
            <person name="Uliana J.V.C."/>
            <person name="Torres T.T."/>
            <person name="Ward R.J."/>
            <person name="Monesi N."/>
        </authorList>
    </citation>
    <scope>NUCLEOTIDE SEQUENCE</scope>
    <source>
        <strain evidence="6">HSMRA1968</strain>
        <tissue evidence="6">Whole embryos</tissue>
    </source>
</reference>
<dbReference type="InterPro" id="IPR049680">
    <property type="entry name" value="FLVCR1-2_SLC49-like"/>
</dbReference>
<name>A0A9Q0S6A9_9DIPT</name>
<feature type="transmembrane region" description="Helical" evidence="5">
    <location>
        <begin position="400"/>
        <end position="422"/>
    </location>
</feature>
<evidence type="ECO:0000256" key="3">
    <source>
        <dbReference type="ARBA" id="ARBA00022989"/>
    </source>
</evidence>
<keyword evidence="4 5" id="KW-0472">Membrane</keyword>
<sequence>MKNYHENNAFERDNLSENDNTTEAENVVCKHDITIGTTLSPEQLSEYVMYKRRWFGMLAIFMLNLSTGLVWLTFNAVPDLSAEWLHTGKSHVNLTVILYFIAYIIMSSVSGYVFEKWGIKKALILGGAINLVGTGMRYCASFIDSSVDSFQPRLVVVLLGQFIAASAQPFFLNAPPKFAAVWFSESSRTIATTIGSVSNPFAAAVAMIVIPALCEQSSDMPFTLMICAIVAAVALVPAIFMPALPPTPPSASAAMSLADAADEPFWTAMTKISKNLHFWILFIVFSIYVAFFNAFSSLINQIVIPYGYTDDEAGIFGASLIVSGIIGAGISGAVVDKTKKYHLVIRTCTPLLGLAYVGFIFVVRKDFIVGIGAVCCVIGLLSFALLPVALELGIECTFPVASSASTSLLWMGGQTFAVIFLVVGDRLRDESPNADPPENMKTALICMGVVSCVTSILCYLYNSPNYRLEAEKRQREEQSSEIHRPSLLQ</sequence>
<dbReference type="Pfam" id="PF07690">
    <property type="entry name" value="MFS_1"/>
    <property type="match status" value="1"/>
</dbReference>
<keyword evidence="2 5" id="KW-0812">Transmembrane</keyword>
<feature type="transmembrane region" description="Helical" evidence="5">
    <location>
        <begin position="276"/>
        <end position="295"/>
    </location>
</feature>
<comment type="caution">
    <text evidence="6">The sequence shown here is derived from an EMBL/GenBank/DDBJ whole genome shotgun (WGS) entry which is preliminary data.</text>
</comment>
<protein>
    <submittedName>
        <fullName evidence="6">MFS-type transporter EF102</fullName>
    </submittedName>
</protein>
<proteinExistence type="predicted"/>
<dbReference type="OrthoDB" id="422206at2759"/>
<comment type="subcellular location">
    <subcellularLocation>
        <location evidence="1">Membrane</location>
        <topology evidence="1">Multi-pass membrane protein</topology>
    </subcellularLocation>
</comment>
<evidence type="ECO:0000313" key="6">
    <source>
        <dbReference type="EMBL" id="KAJ6646809.1"/>
    </source>
</evidence>
<dbReference type="Proteomes" id="UP001151699">
    <property type="component" value="Chromosome A"/>
</dbReference>
<dbReference type="InterPro" id="IPR011701">
    <property type="entry name" value="MFS"/>
</dbReference>
<dbReference type="PANTHER" id="PTHR10924">
    <property type="entry name" value="MAJOR FACILITATOR SUPERFAMILY PROTEIN-RELATED"/>
    <property type="match status" value="1"/>
</dbReference>
<feature type="transmembrane region" description="Helical" evidence="5">
    <location>
        <begin position="315"/>
        <end position="336"/>
    </location>
</feature>
<accession>A0A9Q0S6A9</accession>
<keyword evidence="7" id="KW-1185">Reference proteome</keyword>
<evidence type="ECO:0000256" key="2">
    <source>
        <dbReference type="ARBA" id="ARBA00022692"/>
    </source>
</evidence>
<feature type="transmembrane region" description="Helical" evidence="5">
    <location>
        <begin position="193"/>
        <end position="214"/>
    </location>
</feature>
<evidence type="ECO:0000256" key="4">
    <source>
        <dbReference type="ARBA" id="ARBA00023136"/>
    </source>
</evidence>
<organism evidence="6 7">
    <name type="scientific">Pseudolycoriella hygida</name>
    <dbReference type="NCBI Taxonomy" id="35572"/>
    <lineage>
        <taxon>Eukaryota</taxon>
        <taxon>Metazoa</taxon>
        <taxon>Ecdysozoa</taxon>
        <taxon>Arthropoda</taxon>
        <taxon>Hexapoda</taxon>
        <taxon>Insecta</taxon>
        <taxon>Pterygota</taxon>
        <taxon>Neoptera</taxon>
        <taxon>Endopterygota</taxon>
        <taxon>Diptera</taxon>
        <taxon>Nematocera</taxon>
        <taxon>Sciaroidea</taxon>
        <taxon>Sciaridae</taxon>
        <taxon>Pseudolycoriella</taxon>
    </lineage>
</organism>
<evidence type="ECO:0000313" key="7">
    <source>
        <dbReference type="Proteomes" id="UP001151699"/>
    </source>
</evidence>
<feature type="transmembrane region" description="Helical" evidence="5">
    <location>
        <begin position="54"/>
        <end position="74"/>
    </location>
</feature>
<gene>
    <name evidence="6" type="primary">EF102_0</name>
    <name evidence="6" type="ORF">Bhyg_02023</name>
</gene>
<dbReference type="GO" id="GO:0016020">
    <property type="term" value="C:membrane"/>
    <property type="evidence" value="ECO:0007669"/>
    <property type="project" value="UniProtKB-SubCell"/>
</dbReference>
<dbReference type="EMBL" id="WJQU01000001">
    <property type="protein sequence ID" value="KAJ6646809.1"/>
    <property type="molecule type" value="Genomic_DNA"/>
</dbReference>
<dbReference type="InterPro" id="IPR036259">
    <property type="entry name" value="MFS_trans_sf"/>
</dbReference>
<dbReference type="GO" id="GO:0022857">
    <property type="term" value="F:transmembrane transporter activity"/>
    <property type="evidence" value="ECO:0007669"/>
    <property type="project" value="InterPro"/>
</dbReference>
<dbReference type="Gene3D" id="1.20.1250.20">
    <property type="entry name" value="MFS general substrate transporter like domains"/>
    <property type="match status" value="2"/>
</dbReference>